<dbReference type="Gramene" id="TVU48950">
    <property type="protein sequence ID" value="TVU48950"/>
    <property type="gene ID" value="EJB05_00236"/>
</dbReference>
<evidence type="ECO:0000313" key="2">
    <source>
        <dbReference type="Proteomes" id="UP000324897"/>
    </source>
</evidence>
<keyword evidence="2" id="KW-1185">Reference proteome</keyword>
<accession>A0A5J9WNI3</accession>
<name>A0A5J9WNI3_9POAL</name>
<gene>
    <name evidence="1" type="ORF">EJB05_00236</name>
</gene>
<sequence>MQPLILSWAPPVYRKCPCIWRRICCQDVFQRTVYPSCWDHLGPLDSRAFTHPPRLRLSKLGFFFLCFTPAESGAAMLGNEEPILELEDDSSVHFVLLRKLRDSKKIPCESDVGKSSSKDVLPTFTIQPTGNYWSKVPMQKIGNCANARLAAVVATGPGSVDLKPRPPPGSRSMAAAVRWVRDPWQPPHAGFGGPHTMDFAGNSGPQAMAAAREGGCVAMAAAGIIDRTGRRKGVDVGAKTFSVCGAHIILYKLLVFHLLPIRIADCGDSPHEYQ</sequence>
<evidence type="ECO:0000313" key="1">
    <source>
        <dbReference type="EMBL" id="TVU48950.1"/>
    </source>
</evidence>
<organism evidence="1 2">
    <name type="scientific">Eragrostis curvula</name>
    <name type="common">weeping love grass</name>
    <dbReference type="NCBI Taxonomy" id="38414"/>
    <lineage>
        <taxon>Eukaryota</taxon>
        <taxon>Viridiplantae</taxon>
        <taxon>Streptophyta</taxon>
        <taxon>Embryophyta</taxon>
        <taxon>Tracheophyta</taxon>
        <taxon>Spermatophyta</taxon>
        <taxon>Magnoliopsida</taxon>
        <taxon>Liliopsida</taxon>
        <taxon>Poales</taxon>
        <taxon>Poaceae</taxon>
        <taxon>PACMAD clade</taxon>
        <taxon>Chloridoideae</taxon>
        <taxon>Eragrostideae</taxon>
        <taxon>Eragrostidinae</taxon>
        <taxon>Eragrostis</taxon>
    </lineage>
</organism>
<dbReference type="Proteomes" id="UP000324897">
    <property type="component" value="Chromosome 6"/>
</dbReference>
<protein>
    <submittedName>
        <fullName evidence="1">Uncharacterized protein</fullName>
    </submittedName>
</protein>
<proteinExistence type="predicted"/>
<feature type="non-terminal residue" evidence="1">
    <location>
        <position position="1"/>
    </location>
</feature>
<dbReference type="AlphaFoldDB" id="A0A5J9WNI3"/>
<comment type="caution">
    <text evidence="1">The sequence shown here is derived from an EMBL/GenBank/DDBJ whole genome shotgun (WGS) entry which is preliminary data.</text>
</comment>
<dbReference type="EMBL" id="RWGY01000002">
    <property type="protein sequence ID" value="TVU48950.1"/>
    <property type="molecule type" value="Genomic_DNA"/>
</dbReference>
<reference evidence="1 2" key="1">
    <citation type="journal article" date="2019" name="Sci. Rep.">
        <title>A high-quality genome of Eragrostis curvula grass provides insights into Poaceae evolution and supports new strategies to enhance forage quality.</title>
        <authorList>
            <person name="Carballo J."/>
            <person name="Santos B.A.C.M."/>
            <person name="Zappacosta D."/>
            <person name="Garbus I."/>
            <person name="Selva J.P."/>
            <person name="Gallo C.A."/>
            <person name="Diaz A."/>
            <person name="Albertini E."/>
            <person name="Caccamo M."/>
            <person name="Echenique V."/>
        </authorList>
    </citation>
    <scope>NUCLEOTIDE SEQUENCE [LARGE SCALE GENOMIC DNA]</scope>
    <source>
        <strain evidence="2">cv. Victoria</strain>
        <tissue evidence="1">Leaf</tissue>
    </source>
</reference>